<dbReference type="Pfam" id="PF02283">
    <property type="entry name" value="CobU"/>
    <property type="match status" value="1"/>
</dbReference>
<dbReference type="GO" id="GO:0005525">
    <property type="term" value="F:GTP binding"/>
    <property type="evidence" value="ECO:0007669"/>
    <property type="project" value="UniProtKB-UniRule"/>
</dbReference>
<comment type="pathway">
    <text evidence="6 14">Cofactor biosynthesis; adenosylcobalamin biosynthesis; adenosylcobalamin from cob(II)yrinate a,c-diamide: step 5/7.</text>
</comment>
<feature type="binding site" evidence="16">
    <location>
        <begin position="35"/>
        <end position="37"/>
    </location>
    <ligand>
        <name>GTP</name>
        <dbReference type="ChEBI" id="CHEBI:37565"/>
    </ligand>
</feature>
<comment type="similarity">
    <text evidence="7 14">Belongs to the CobU/CobP family.</text>
</comment>
<keyword evidence="12 14" id="KW-0067">ATP-binding</keyword>
<protein>
    <recommendedName>
        <fullName evidence="14">Bifunctional adenosylcobalamin biosynthesis protein</fullName>
        <ecNumber evidence="14">2.7.1.156</ecNumber>
        <ecNumber evidence="14">2.7.7.62</ecNumber>
    </recommendedName>
</protein>
<organism evidence="17 18">
    <name type="scientific">Shewanella insulae</name>
    <dbReference type="NCBI Taxonomy" id="2681496"/>
    <lineage>
        <taxon>Bacteria</taxon>
        <taxon>Pseudomonadati</taxon>
        <taxon>Pseudomonadota</taxon>
        <taxon>Gammaproteobacteria</taxon>
        <taxon>Alteromonadales</taxon>
        <taxon>Shewanellaceae</taxon>
        <taxon>Shewanella</taxon>
    </lineage>
</organism>
<comment type="catalytic activity">
    <reaction evidence="1 14">
        <text>adenosylcob(III)inamide + ATP = adenosylcob(III)inamide phosphate + ADP + H(+)</text>
        <dbReference type="Rhea" id="RHEA:15769"/>
        <dbReference type="ChEBI" id="CHEBI:2480"/>
        <dbReference type="ChEBI" id="CHEBI:15378"/>
        <dbReference type="ChEBI" id="CHEBI:30616"/>
        <dbReference type="ChEBI" id="CHEBI:58502"/>
        <dbReference type="ChEBI" id="CHEBI:456216"/>
        <dbReference type="EC" id="2.7.1.156"/>
    </reaction>
</comment>
<gene>
    <name evidence="17" type="primary">cobU</name>
    <name evidence="17" type="ORF">GNT65_18860</name>
</gene>
<evidence type="ECO:0000256" key="1">
    <source>
        <dbReference type="ARBA" id="ARBA00000312"/>
    </source>
</evidence>
<feature type="binding site" evidence="16">
    <location>
        <begin position="7"/>
        <end position="14"/>
    </location>
    <ligand>
        <name>GTP</name>
        <dbReference type="ChEBI" id="CHEBI:37565"/>
    </ligand>
</feature>
<proteinExistence type="inferred from homology"/>
<comment type="function">
    <text evidence="4 14">Catalyzes ATP-dependent phosphorylation of adenosylcobinamide and addition of GMP to adenosylcobinamide phosphate.</text>
</comment>
<feature type="binding site" evidence="16">
    <location>
        <position position="66"/>
    </location>
    <ligand>
        <name>GTP</name>
        <dbReference type="ChEBI" id="CHEBI:37565"/>
    </ligand>
</feature>
<dbReference type="UniPathway" id="UPA00148">
    <property type="reaction ID" value="UER00236"/>
</dbReference>
<evidence type="ECO:0000313" key="18">
    <source>
        <dbReference type="Proteomes" id="UP000474778"/>
    </source>
</evidence>
<evidence type="ECO:0000256" key="12">
    <source>
        <dbReference type="ARBA" id="ARBA00022840"/>
    </source>
</evidence>
<dbReference type="GO" id="GO:0005524">
    <property type="term" value="F:ATP binding"/>
    <property type="evidence" value="ECO:0007669"/>
    <property type="project" value="UniProtKB-UniRule"/>
</dbReference>
<dbReference type="PANTHER" id="PTHR34848:SF1">
    <property type="entry name" value="BIFUNCTIONAL ADENOSYLCOBALAMIN BIOSYNTHESIS PROTEIN COBU"/>
    <property type="match status" value="1"/>
</dbReference>
<feature type="active site" description="GMP-histidine intermediate" evidence="15">
    <location>
        <position position="51"/>
    </location>
</feature>
<evidence type="ECO:0000256" key="9">
    <source>
        <dbReference type="ARBA" id="ARBA00022679"/>
    </source>
</evidence>
<feature type="binding site" evidence="16">
    <location>
        <begin position="52"/>
        <end position="55"/>
    </location>
    <ligand>
        <name>GTP</name>
        <dbReference type="ChEBI" id="CHEBI:37565"/>
    </ligand>
</feature>
<dbReference type="GO" id="GO:0008820">
    <property type="term" value="F:cobinamide phosphate guanylyltransferase activity"/>
    <property type="evidence" value="ECO:0007669"/>
    <property type="project" value="UniProtKB-UniRule"/>
</dbReference>
<dbReference type="RefSeq" id="WP_160798731.1">
    <property type="nucleotide sequence ID" value="NZ_WRPA01000024.1"/>
</dbReference>
<comment type="pathway">
    <text evidence="5 14">Cofactor biosynthesis; adenosylcobalamin biosynthesis; adenosylcobalamin from cob(II)yrinate a,c-diamide: step 6/7.</text>
</comment>
<dbReference type="EMBL" id="WRPA01000024">
    <property type="protein sequence ID" value="MXR70720.1"/>
    <property type="molecule type" value="Genomic_DNA"/>
</dbReference>
<evidence type="ECO:0000256" key="14">
    <source>
        <dbReference type="PIRNR" id="PIRNR006135"/>
    </source>
</evidence>
<dbReference type="InterPro" id="IPR003203">
    <property type="entry name" value="CobU/CobP"/>
</dbReference>
<dbReference type="PANTHER" id="PTHR34848">
    <property type="match status" value="1"/>
</dbReference>
<comment type="caution">
    <text evidence="17">The sequence shown here is derived from an EMBL/GenBank/DDBJ whole genome shotgun (WGS) entry which is preliminary data.</text>
</comment>
<keyword evidence="8 14" id="KW-0169">Cobalamin biosynthesis</keyword>
<evidence type="ECO:0000256" key="16">
    <source>
        <dbReference type="PIRSR" id="PIRSR006135-2"/>
    </source>
</evidence>
<dbReference type="InterPro" id="IPR027417">
    <property type="entry name" value="P-loop_NTPase"/>
</dbReference>
<comment type="catalytic activity">
    <reaction evidence="3">
        <text>adenosylcob(III)inamide + GTP = adenosylcob(III)inamide phosphate + GDP + H(+)</text>
        <dbReference type="Rhea" id="RHEA:15765"/>
        <dbReference type="ChEBI" id="CHEBI:2480"/>
        <dbReference type="ChEBI" id="CHEBI:15378"/>
        <dbReference type="ChEBI" id="CHEBI:37565"/>
        <dbReference type="ChEBI" id="CHEBI:58189"/>
        <dbReference type="ChEBI" id="CHEBI:58502"/>
        <dbReference type="EC" id="2.7.1.156"/>
    </reaction>
</comment>
<dbReference type="GO" id="GO:0043752">
    <property type="term" value="F:adenosylcobinamide kinase activity"/>
    <property type="evidence" value="ECO:0007669"/>
    <property type="project" value="UniProtKB-EC"/>
</dbReference>
<evidence type="ECO:0000256" key="13">
    <source>
        <dbReference type="ARBA" id="ARBA00023134"/>
    </source>
</evidence>
<reference evidence="17 18" key="1">
    <citation type="submission" date="2019-12" db="EMBL/GenBank/DDBJ databases">
        <title>Shewanella insulae sp. nov., isolated from a tidal flat.</title>
        <authorList>
            <person name="Yoon J.-H."/>
        </authorList>
    </citation>
    <scope>NUCLEOTIDE SEQUENCE [LARGE SCALE GENOMIC DNA]</scope>
    <source>
        <strain evidence="17 18">JBTF-M18</strain>
    </source>
</reference>
<dbReference type="GO" id="GO:0009236">
    <property type="term" value="P:cobalamin biosynthetic process"/>
    <property type="evidence" value="ECO:0007669"/>
    <property type="project" value="UniProtKB-UniRule"/>
</dbReference>
<evidence type="ECO:0000256" key="10">
    <source>
        <dbReference type="ARBA" id="ARBA00022741"/>
    </source>
</evidence>
<keyword evidence="17" id="KW-0548">Nucleotidyltransferase</keyword>
<dbReference type="Gene3D" id="3.40.50.300">
    <property type="entry name" value="P-loop containing nucleotide triphosphate hydrolases"/>
    <property type="match status" value="1"/>
</dbReference>
<keyword evidence="9 14" id="KW-0808">Transferase</keyword>
<accession>A0A6L7I357</accession>
<dbReference type="NCBIfam" id="NF004469">
    <property type="entry name" value="PRK05800.1"/>
    <property type="match status" value="1"/>
</dbReference>
<evidence type="ECO:0000256" key="8">
    <source>
        <dbReference type="ARBA" id="ARBA00022573"/>
    </source>
</evidence>
<comment type="catalytic activity">
    <reaction evidence="2 14">
        <text>adenosylcob(III)inamide phosphate + GTP + H(+) = adenosylcob(III)inamide-GDP + diphosphate</text>
        <dbReference type="Rhea" id="RHEA:22712"/>
        <dbReference type="ChEBI" id="CHEBI:15378"/>
        <dbReference type="ChEBI" id="CHEBI:33019"/>
        <dbReference type="ChEBI" id="CHEBI:37565"/>
        <dbReference type="ChEBI" id="CHEBI:58502"/>
        <dbReference type="ChEBI" id="CHEBI:60487"/>
        <dbReference type="EC" id="2.7.7.62"/>
    </reaction>
</comment>
<evidence type="ECO:0000256" key="5">
    <source>
        <dbReference type="ARBA" id="ARBA00004692"/>
    </source>
</evidence>
<evidence type="ECO:0000256" key="15">
    <source>
        <dbReference type="PIRSR" id="PIRSR006135-1"/>
    </source>
</evidence>
<evidence type="ECO:0000256" key="7">
    <source>
        <dbReference type="ARBA" id="ARBA00007490"/>
    </source>
</evidence>
<keyword evidence="13 14" id="KW-0342">GTP-binding</keyword>
<evidence type="ECO:0000256" key="3">
    <source>
        <dbReference type="ARBA" id="ARBA00001522"/>
    </source>
</evidence>
<dbReference type="AlphaFoldDB" id="A0A6L7I357"/>
<evidence type="ECO:0000256" key="4">
    <source>
        <dbReference type="ARBA" id="ARBA00003889"/>
    </source>
</evidence>
<dbReference type="PIRSF" id="PIRSF006135">
    <property type="entry name" value="CobU"/>
    <property type="match status" value="1"/>
</dbReference>
<evidence type="ECO:0000313" key="17">
    <source>
        <dbReference type="EMBL" id="MXR70720.1"/>
    </source>
</evidence>
<evidence type="ECO:0000256" key="11">
    <source>
        <dbReference type="ARBA" id="ARBA00022777"/>
    </source>
</evidence>
<dbReference type="SUPFAM" id="SSF52540">
    <property type="entry name" value="P-loop containing nucleoside triphosphate hydrolases"/>
    <property type="match status" value="1"/>
</dbReference>
<name>A0A6L7I357_9GAMM</name>
<evidence type="ECO:0000256" key="2">
    <source>
        <dbReference type="ARBA" id="ARBA00000711"/>
    </source>
</evidence>
<keyword evidence="10 14" id="KW-0547">Nucleotide-binding</keyword>
<keyword evidence="18" id="KW-1185">Reference proteome</keyword>
<dbReference type="CDD" id="cd00544">
    <property type="entry name" value="CobU"/>
    <property type="match status" value="1"/>
</dbReference>
<dbReference type="EC" id="2.7.1.156" evidence="14"/>
<evidence type="ECO:0000256" key="6">
    <source>
        <dbReference type="ARBA" id="ARBA00005159"/>
    </source>
</evidence>
<feature type="binding site" evidence="16">
    <location>
        <position position="88"/>
    </location>
    <ligand>
        <name>GTP</name>
        <dbReference type="ChEBI" id="CHEBI:37565"/>
    </ligand>
</feature>
<keyword evidence="11 14" id="KW-0418">Kinase</keyword>
<sequence>MMHLVLGGARSGKSRHGLSLVADYVARGYECLFVATAQGLDEEMRARIARHREERRDDGLPWQTLECPLHLSACIETHARDKRVILVDCLTLWLTNQLLEGDGWPTAKAALLSALETAPGAVVLISNEVGCGVVPANPLSRRFVDEAGWLHQAIAQRAQQVVLVTAGLPLILKDETSQGARE</sequence>
<dbReference type="EC" id="2.7.7.62" evidence="14"/>
<dbReference type="Proteomes" id="UP000474778">
    <property type="component" value="Unassembled WGS sequence"/>
</dbReference>